<evidence type="ECO:0000256" key="5">
    <source>
        <dbReference type="ARBA" id="ARBA00022989"/>
    </source>
</evidence>
<proteinExistence type="predicted"/>
<dbReference type="PANTHER" id="PTHR47797:SF3">
    <property type="entry name" value="CYTOCHROME B561 DOMAIN-CONTAINING PROTEIN"/>
    <property type="match status" value="1"/>
</dbReference>
<keyword evidence="2" id="KW-0813">Transport</keyword>
<dbReference type="GO" id="GO:0016020">
    <property type="term" value="C:membrane"/>
    <property type="evidence" value="ECO:0007669"/>
    <property type="project" value="UniProtKB-SubCell"/>
</dbReference>
<reference evidence="9" key="1">
    <citation type="submission" date="2023-03" db="EMBL/GenBank/DDBJ databases">
        <title>Massive genome expansion in bonnet fungi (Mycena s.s.) driven by repeated elements and novel gene families across ecological guilds.</title>
        <authorList>
            <consortium name="Lawrence Berkeley National Laboratory"/>
            <person name="Harder C.B."/>
            <person name="Miyauchi S."/>
            <person name="Viragh M."/>
            <person name="Kuo A."/>
            <person name="Thoen E."/>
            <person name="Andreopoulos B."/>
            <person name="Lu D."/>
            <person name="Skrede I."/>
            <person name="Drula E."/>
            <person name="Henrissat B."/>
            <person name="Morin E."/>
            <person name="Kohler A."/>
            <person name="Barry K."/>
            <person name="LaButti K."/>
            <person name="Morin E."/>
            <person name="Salamov A."/>
            <person name="Lipzen A."/>
            <person name="Mereny Z."/>
            <person name="Hegedus B."/>
            <person name="Baldrian P."/>
            <person name="Stursova M."/>
            <person name="Weitz H."/>
            <person name="Taylor A."/>
            <person name="Grigoriev I.V."/>
            <person name="Nagy L.G."/>
            <person name="Martin F."/>
            <person name="Kauserud H."/>
        </authorList>
    </citation>
    <scope>NUCLEOTIDE SEQUENCE</scope>
    <source>
        <strain evidence="9">CBHHK188m</strain>
    </source>
</reference>
<accession>A0AAD7JB70</accession>
<keyword evidence="10" id="KW-1185">Reference proteome</keyword>
<feature type="transmembrane region" description="Helical" evidence="7">
    <location>
        <begin position="163"/>
        <end position="185"/>
    </location>
</feature>
<organism evidence="9 10">
    <name type="scientific">Mycena maculata</name>
    <dbReference type="NCBI Taxonomy" id="230809"/>
    <lineage>
        <taxon>Eukaryota</taxon>
        <taxon>Fungi</taxon>
        <taxon>Dikarya</taxon>
        <taxon>Basidiomycota</taxon>
        <taxon>Agaricomycotina</taxon>
        <taxon>Agaricomycetes</taxon>
        <taxon>Agaricomycetidae</taxon>
        <taxon>Agaricales</taxon>
        <taxon>Marasmiineae</taxon>
        <taxon>Mycenaceae</taxon>
        <taxon>Mycena</taxon>
    </lineage>
</organism>
<dbReference type="CDD" id="cd08760">
    <property type="entry name" value="Cyt_b561_FRRS1_like"/>
    <property type="match status" value="1"/>
</dbReference>
<evidence type="ECO:0000256" key="6">
    <source>
        <dbReference type="ARBA" id="ARBA00023136"/>
    </source>
</evidence>
<evidence type="ECO:0000256" key="7">
    <source>
        <dbReference type="SAM" id="Phobius"/>
    </source>
</evidence>
<dbReference type="PROSITE" id="PS50939">
    <property type="entry name" value="CYTOCHROME_B561"/>
    <property type="match status" value="1"/>
</dbReference>
<feature type="transmembrane region" description="Helical" evidence="7">
    <location>
        <begin position="12"/>
        <end position="33"/>
    </location>
</feature>
<evidence type="ECO:0000256" key="4">
    <source>
        <dbReference type="ARBA" id="ARBA00022982"/>
    </source>
</evidence>
<keyword evidence="4" id="KW-0249">Electron transport</keyword>
<feature type="domain" description="Cytochrome b561" evidence="8">
    <location>
        <begin position="1"/>
        <end position="185"/>
    </location>
</feature>
<feature type="transmembrane region" description="Helical" evidence="7">
    <location>
        <begin position="127"/>
        <end position="143"/>
    </location>
</feature>
<keyword evidence="5 7" id="KW-1133">Transmembrane helix</keyword>
<comment type="caution">
    <text evidence="9">The sequence shown here is derived from an EMBL/GenBank/DDBJ whole genome shotgun (WGS) entry which is preliminary data.</text>
</comment>
<dbReference type="PANTHER" id="PTHR47797">
    <property type="entry name" value="DEHYDROGENASE, PUTATIVE (AFU_ORTHOLOGUE AFUA_8G05805)-RELATED"/>
    <property type="match status" value="1"/>
</dbReference>
<feature type="transmembrane region" description="Helical" evidence="7">
    <location>
        <begin position="45"/>
        <end position="66"/>
    </location>
</feature>
<name>A0AAD7JB70_9AGAR</name>
<feature type="transmembrane region" description="Helical" evidence="7">
    <location>
        <begin position="86"/>
        <end position="106"/>
    </location>
</feature>
<evidence type="ECO:0000256" key="3">
    <source>
        <dbReference type="ARBA" id="ARBA00022692"/>
    </source>
</evidence>
<dbReference type="InterPro" id="IPR006593">
    <property type="entry name" value="Cyt_b561/ferric_Rdtase_TM"/>
</dbReference>
<keyword evidence="3 7" id="KW-0812">Transmembrane</keyword>
<gene>
    <name evidence="9" type="ORF">DFH07DRAFT_816990</name>
</gene>
<dbReference type="EMBL" id="JARJLG010000050">
    <property type="protein sequence ID" value="KAJ7760146.1"/>
    <property type="molecule type" value="Genomic_DNA"/>
</dbReference>
<dbReference type="Proteomes" id="UP001215280">
    <property type="component" value="Unassembled WGS sequence"/>
</dbReference>
<evidence type="ECO:0000256" key="1">
    <source>
        <dbReference type="ARBA" id="ARBA00004370"/>
    </source>
</evidence>
<evidence type="ECO:0000313" key="10">
    <source>
        <dbReference type="Proteomes" id="UP001215280"/>
    </source>
</evidence>
<evidence type="ECO:0000256" key="2">
    <source>
        <dbReference type="ARBA" id="ARBA00022448"/>
    </source>
</evidence>
<keyword evidence="6 7" id="KW-0472">Membrane</keyword>
<protein>
    <recommendedName>
        <fullName evidence="8">Cytochrome b561 domain-containing protein</fullName>
    </recommendedName>
</protein>
<evidence type="ECO:0000259" key="8">
    <source>
        <dbReference type="PROSITE" id="PS50939"/>
    </source>
</evidence>
<comment type="subcellular location">
    <subcellularLocation>
        <location evidence="1">Membrane</location>
    </subcellularLocation>
</comment>
<sequence>MPDFHDKMIIAHAVLASLATLFTAPAAVLIGRYFRSRAWWFKAHLTLQTITAVFVITLFAVGLIAVSSGGHGYQLVGPKRDPHHDIGLAIMVLFLSQFFLGVFAHYTHSEGPGKYTITTPKSPVRHLHVGFGIIMTALLYAGVKTGMDEWNMVSDMGTLVPNGIVVTYWVLFGLAVAAYLFGWVLEPIRAGSRENSSVGSLEKVEASP</sequence>
<evidence type="ECO:0000313" key="9">
    <source>
        <dbReference type="EMBL" id="KAJ7760146.1"/>
    </source>
</evidence>
<dbReference type="SMART" id="SM00665">
    <property type="entry name" value="B561"/>
    <property type="match status" value="1"/>
</dbReference>
<dbReference type="AlphaFoldDB" id="A0AAD7JB70"/>
<dbReference type="Gene3D" id="1.20.120.1770">
    <property type="match status" value="1"/>
</dbReference>